<dbReference type="eggNOG" id="ENOG502ZYRJ">
    <property type="taxonomic scope" value="Bacteria"/>
</dbReference>
<dbReference type="RefSeq" id="WP_020215085.1">
    <property type="nucleotide sequence ID" value="NZ_JRLX01000031.1"/>
</dbReference>
<protein>
    <submittedName>
        <fullName evidence="2">Uncharacterized protein</fullName>
    </submittedName>
</protein>
<gene>
    <name evidence="2" type="ORF">Q765_18970</name>
</gene>
<keyword evidence="1" id="KW-1133">Transmembrane helix</keyword>
<keyword evidence="1" id="KW-0472">Membrane</keyword>
<dbReference type="Proteomes" id="UP000030152">
    <property type="component" value="Unassembled WGS sequence"/>
</dbReference>
<feature type="transmembrane region" description="Helical" evidence="1">
    <location>
        <begin position="73"/>
        <end position="93"/>
    </location>
</feature>
<evidence type="ECO:0000313" key="3">
    <source>
        <dbReference type="Proteomes" id="UP000030152"/>
    </source>
</evidence>
<organism evidence="2 3">
    <name type="scientific">Flavobacterium rivuli WB 3.3-2 = DSM 21788</name>
    <dbReference type="NCBI Taxonomy" id="1121895"/>
    <lineage>
        <taxon>Bacteria</taxon>
        <taxon>Pseudomonadati</taxon>
        <taxon>Bacteroidota</taxon>
        <taxon>Flavobacteriia</taxon>
        <taxon>Flavobacteriales</taxon>
        <taxon>Flavobacteriaceae</taxon>
        <taxon>Flavobacterium</taxon>
    </lineage>
</organism>
<evidence type="ECO:0000256" key="1">
    <source>
        <dbReference type="SAM" id="Phobius"/>
    </source>
</evidence>
<keyword evidence="1" id="KW-0812">Transmembrane</keyword>
<feature type="transmembrane region" description="Helical" evidence="1">
    <location>
        <begin position="48"/>
        <end position="67"/>
    </location>
</feature>
<dbReference type="OrthoDB" id="1355248at2"/>
<reference evidence="2 3" key="1">
    <citation type="submission" date="2013-09" db="EMBL/GenBank/DDBJ databases">
        <authorList>
            <person name="Zeng Z."/>
            <person name="Chen C."/>
        </authorList>
    </citation>
    <scope>NUCLEOTIDE SEQUENCE [LARGE SCALE GENOMIC DNA]</scope>
    <source>
        <strain evidence="2 3">WB 3.3-2</strain>
    </source>
</reference>
<sequence>MKNFDMPLFSNTCGKLYADTVVFALVNREFILPVEDIKYISLKKSINLSNLLYLALPAAVFILSRLVRDDDTFIKVFLCGIAFAFTVICLVKVQKKYTVRIKMVNGSLKTIHVAKANYNDAQKFIYKATELIKEQRAFANNEAIANRKETQAFSKSVSNIVHH</sequence>
<proteinExistence type="predicted"/>
<keyword evidence="3" id="KW-1185">Reference proteome</keyword>
<evidence type="ECO:0000313" key="2">
    <source>
        <dbReference type="EMBL" id="KGO84913.1"/>
    </source>
</evidence>
<accession>A0A0A2M0A4</accession>
<dbReference type="AlphaFoldDB" id="A0A0A2M0A4"/>
<comment type="caution">
    <text evidence="2">The sequence shown here is derived from an EMBL/GenBank/DDBJ whole genome shotgun (WGS) entry which is preliminary data.</text>
</comment>
<name>A0A0A2M0A4_9FLAO</name>
<dbReference type="EMBL" id="JRLX01000031">
    <property type="protein sequence ID" value="KGO84913.1"/>
    <property type="molecule type" value="Genomic_DNA"/>
</dbReference>